<gene>
    <name evidence="1" type="primary">36</name>
    <name evidence="1" type="ORF">PBI_ZAPNER_36</name>
</gene>
<dbReference type="RefSeq" id="YP_009963953.1">
    <property type="nucleotide sequence ID" value="NC_051724.1"/>
</dbReference>
<dbReference type="EMBL" id="KJ567041">
    <property type="protein sequence ID" value="AHZ95490.1"/>
    <property type="molecule type" value="Genomic_DNA"/>
</dbReference>
<reference evidence="1 2" key="1">
    <citation type="submission" date="2014-03" db="EMBL/GenBank/DDBJ databases">
        <authorList>
            <person name="Kramer Z.J."/>
            <person name="Fasoranti T.O."/>
            <person name="Abrahim M.R."/>
            <person name="Adkins N.L."/>
            <person name="Burke K.A."/>
            <person name="Churilla B.M."/>
            <person name="Cohen K.L."/>
            <person name="Colicchio M.A."/>
            <person name="Genkil J.S."/>
            <person name="Prout A.K."/>
            <person name="Schafer C.E."/>
            <person name="Schwarz A.G."/>
            <person name="Tish M."/>
            <person name="Vispute N."/>
            <person name="Wilkes K.E."/>
            <person name="Williams C.R."/>
            <person name="Xiao X."/>
            <person name="Yoder B.A."/>
            <person name="Yu V.J."/>
            <person name="Lapin J.S."/>
            <person name="Ott C.T."/>
            <person name="Walburn T.D."/>
            <person name="Bradley K.W."/>
            <person name="Clarke D.Q."/>
            <person name="Lewis M.F."/>
            <person name="Barker L.P."/>
            <person name="Bailey C."/>
            <person name="Asai D.J."/>
            <person name="Bowman C.A."/>
            <person name="Russell D.A."/>
            <person name="Pope W.H."/>
            <person name="Jacobs-Sera D."/>
            <person name="Hendrix R.W."/>
            <person name="Hatfull G.F."/>
        </authorList>
    </citation>
    <scope>NUCLEOTIDE SEQUENCE [LARGE SCALE GENOMIC DNA]</scope>
</reference>
<proteinExistence type="predicted"/>
<name>A0A059VGY8_9CAUD</name>
<dbReference type="Proteomes" id="UP000221944">
    <property type="component" value="Segment"/>
</dbReference>
<evidence type="ECO:0000313" key="1">
    <source>
        <dbReference type="EMBL" id="AHZ95490.1"/>
    </source>
</evidence>
<keyword evidence="2" id="KW-1185">Reference proteome</keyword>
<protein>
    <submittedName>
        <fullName evidence="1">Uncharacterized protein</fullName>
    </submittedName>
</protein>
<sequence>MGILNKIIDFDPIIDRAVDKAMGKVPVIIDALEKKLLAMLPLLAAAAAKAIVDEIAEHIPAVPMVGDVMDIADKVRKDLNDIPDIDIPILSDIFDLTEFLKGRR</sequence>
<evidence type="ECO:0000313" key="2">
    <source>
        <dbReference type="Proteomes" id="UP000221944"/>
    </source>
</evidence>
<dbReference type="KEGG" id="vg:60335541"/>
<dbReference type="GeneID" id="60335541"/>
<organism evidence="1 2">
    <name type="scientific">Mycobacterium phage Zapner</name>
    <dbReference type="NCBI Taxonomy" id="1486474"/>
    <lineage>
        <taxon>Viruses</taxon>
        <taxon>Duplodnaviria</taxon>
        <taxon>Heunggongvirae</taxon>
        <taxon>Uroviricota</taxon>
        <taxon>Caudoviricetes</taxon>
        <taxon>Gracegardnervirinae</taxon>
        <taxon>Avanivirus</taxon>
        <taxon>Avanivirus zapner</taxon>
    </lineage>
</organism>
<accession>A0A059VGY8</accession>